<dbReference type="GO" id="GO:0016705">
    <property type="term" value="F:oxidoreductase activity, acting on paired donors, with incorporation or reduction of molecular oxygen"/>
    <property type="evidence" value="ECO:0007669"/>
    <property type="project" value="InterPro"/>
</dbReference>
<dbReference type="InterPro" id="IPR036661">
    <property type="entry name" value="Luciferase-like_sf"/>
</dbReference>
<reference evidence="9" key="1">
    <citation type="submission" date="2015-08" db="EMBL/GenBank/DDBJ databases">
        <title>Genome sequencing project for genomic taxonomy and phylogenomics of Bacillus-like bacteria.</title>
        <authorList>
            <person name="Liu B."/>
            <person name="Wang J."/>
            <person name="Zhu Y."/>
            <person name="Liu G."/>
            <person name="Chen Q."/>
            <person name="Chen Z."/>
            <person name="Lan J."/>
            <person name="Che J."/>
            <person name="Ge C."/>
            <person name="Shi H."/>
            <person name="Pan Z."/>
            <person name="Liu X."/>
        </authorList>
    </citation>
    <scope>NUCLEOTIDE SEQUENCE [LARGE SCALE GENOMIC DNA]</scope>
    <source>
        <strain evidence="9">FJAT-4402</strain>
    </source>
</reference>
<evidence type="ECO:0000256" key="2">
    <source>
        <dbReference type="ARBA" id="ARBA00022643"/>
    </source>
</evidence>
<comment type="similarity">
    <text evidence="5">Belongs to the NtaA/SnaA/DszA monooxygenase family.</text>
</comment>
<feature type="binding site" evidence="6">
    <location>
        <position position="222"/>
    </location>
    <ligand>
        <name>FMN</name>
        <dbReference type="ChEBI" id="CHEBI:58210"/>
    </ligand>
</feature>
<keyword evidence="4 8" id="KW-0503">Monooxygenase</keyword>
<evidence type="ECO:0000256" key="1">
    <source>
        <dbReference type="ARBA" id="ARBA00022630"/>
    </source>
</evidence>
<dbReference type="InterPro" id="IPR051260">
    <property type="entry name" value="Diverse_substr_monoxygenases"/>
</dbReference>
<feature type="binding site" evidence="6">
    <location>
        <position position="95"/>
    </location>
    <ligand>
        <name>FMN</name>
        <dbReference type="ChEBI" id="CHEBI:58210"/>
    </ligand>
</feature>
<evidence type="ECO:0000259" key="7">
    <source>
        <dbReference type="Pfam" id="PF00296"/>
    </source>
</evidence>
<dbReference type="OrthoDB" id="3265338at2"/>
<feature type="binding site" evidence="6">
    <location>
        <position position="151"/>
    </location>
    <ligand>
        <name>FMN</name>
        <dbReference type="ChEBI" id="CHEBI:58210"/>
    </ligand>
</feature>
<protein>
    <submittedName>
        <fullName evidence="8">Monooxygenase</fullName>
    </submittedName>
</protein>
<gene>
    <name evidence="8" type="ORF">AM592_02425</name>
</gene>
<feature type="binding site" evidence="6">
    <location>
        <position position="58"/>
    </location>
    <ligand>
        <name>FMN</name>
        <dbReference type="ChEBI" id="CHEBI:58210"/>
    </ligand>
</feature>
<dbReference type="STRING" id="1441095.AM592_02425"/>
<evidence type="ECO:0000256" key="5">
    <source>
        <dbReference type="ARBA" id="ARBA00033748"/>
    </source>
</evidence>
<dbReference type="GO" id="GO:0004497">
    <property type="term" value="F:monooxygenase activity"/>
    <property type="evidence" value="ECO:0007669"/>
    <property type="project" value="UniProtKB-KW"/>
</dbReference>
<dbReference type="EMBL" id="CP012600">
    <property type="protein sequence ID" value="ALC80563.1"/>
    <property type="molecule type" value="Genomic_DNA"/>
</dbReference>
<accession>A0A0M4FV94</accession>
<organism evidence="8 9">
    <name type="scientific">Bacillus gobiensis</name>
    <dbReference type="NCBI Taxonomy" id="1441095"/>
    <lineage>
        <taxon>Bacteria</taxon>
        <taxon>Bacillati</taxon>
        <taxon>Bacillota</taxon>
        <taxon>Bacilli</taxon>
        <taxon>Bacillales</taxon>
        <taxon>Bacillaceae</taxon>
        <taxon>Bacillus</taxon>
    </lineage>
</organism>
<evidence type="ECO:0000313" key="9">
    <source>
        <dbReference type="Proteomes" id="UP000067625"/>
    </source>
</evidence>
<evidence type="ECO:0000256" key="4">
    <source>
        <dbReference type="ARBA" id="ARBA00023033"/>
    </source>
</evidence>
<feature type="binding site" evidence="6">
    <location>
        <position position="221"/>
    </location>
    <ligand>
        <name>FMN</name>
        <dbReference type="ChEBI" id="CHEBI:58210"/>
    </ligand>
</feature>
<dbReference type="InterPro" id="IPR011251">
    <property type="entry name" value="Luciferase-like_dom"/>
</dbReference>
<dbReference type="PIRSF" id="PIRSF000337">
    <property type="entry name" value="NTA_MOA"/>
    <property type="match status" value="1"/>
</dbReference>
<dbReference type="AlphaFoldDB" id="A0A0M4FV94"/>
<dbReference type="PANTHER" id="PTHR30011:SF16">
    <property type="entry name" value="C2H2 FINGER DOMAIN TRANSCRIPTION FACTOR (EUROFUNG)-RELATED"/>
    <property type="match status" value="1"/>
</dbReference>
<evidence type="ECO:0000256" key="6">
    <source>
        <dbReference type="PIRSR" id="PIRSR000337-1"/>
    </source>
</evidence>
<feature type="domain" description="Luciferase-like" evidence="7">
    <location>
        <begin position="21"/>
        <end position="380"/>
    </location>
</feature>
<dbReference type="PATRIC" id="fig|1441095.3.peg.524"/>
<sequence length="452" mass="51201">MTKARKMKLAAYLIGTGMHVASWRHPDSKPNASIDPSYYKMLAQIAEKGKFDIAFIADSLAVNAESHPQILNRFDPIVIITAMATATEKIGIAATASTTYNEPYTLARQFASVDHVSGGRAGWNVVTTADATGETALNFSRENHWEHDHRYERAEEFLDVVKGLWDSWEDDAFIYNKESGKFFDQNKVHELHYKGKYFSVKGPLNIARSSQGQPVIIQAGSSEPGQRLAARTAEVVFAHRDNIEEAKSFYKELKARLPEYGRTEDELHILHGISPIVGETEEKALQKYYDLQKLVDPYEGLKFVSGYMGNVDFTKYSLDTPASEVEFPPVNSIQSQFTEMKKIIEEENLTIGDLYTRFFGAARRDGFVGTPAQIADEMEKWFTEKAADGFMVQFPLLPDGLNDFVNLVIPILQERRLFRLDYEGDTLRDHLDLNKPNNQFVQEDRTNKTVSK</sequence>
<keyword evidence="3" id="KW-0560">Oxidoreductase</keyword>
<name>A0A0M4FV94_9BACI</name>
<evidence type="ECO:0000256" key="3">
    <source>
        <dbReference type="ARBA" id="ARBA00023002"/>
    </source>
</evidence>
<keyword evidence="2 6" id="KW-0288">FMN</keyword>
<dbReference type="CDD" id="cd01095">
    <property type="entry name" value="Nitrilotriacetate_monoxgenase"/>
    <property type="match status" value="1"/>
</dbReference>
<dbReference type="RefSeq" id="WP_053602300.1">
    <property type="nucleotide sequence ID" value="NZ_CP012600.1"/>
</dbReference>
<dbReference type="NCBIfam" id="TIGR03860">
    <property type="entry name" value="FMN_nitrolo"/>
    <property type="match status" value="1"/>
</dbReference>
<feature type="binding site" evidence="6">
    <location>
        <position position="147"/>
    </location>
    <ligand>
        <name>FMN</name>
        <dbReference type="ChEBI" id="CHEBI:58210"/>
    </ligand>
</feature>
<dbReference type="InterPro" id="IPR016215">
    <property type="entry name" value="NTA_MOA"/>
</dbReference>
<keyword evidence="1 6" id="KW-0285">Flavoprotein</keyword>
<evidence type="ECO:0000313" key="8">
    <source>
        <dbReference type="EMBL" id="ALC80563.1"/>
    </source>
</evidence>
<proteinExistence type="inferred from homology"/>
<dbReference type="Proteomes" id="UP000067625">
    <property type="component" value="Chromosome"/>
</dbReference>
<dbReference type="SUPFAM" id="SSF51679">
    <property type="entry name" value="Bacterial luciferase-like"/>
    <property type="match status" value="1"/>
</dbReference>
<reference evidence="8 9" key="2">
    <citation type="journal article" date="2016" name="Int. J. Syst. Evol. Microbiol.">
        <title>Bacillus gobiensis sp. nov., isolated from a soil sample.</title>
        <authorList>
            <person name="Liu B."/>
            <person name="Liu G.H."/>
            <person name="Cetin S."/>
            <person name="Schumann P."/>
            <person name="Pan Z.Z."/>
            <person name="Chen Q.Q."/>
        </authorList>
    </citation>
    <scope>NUCLEOTIDE SEQUENCE [LARGE SCALE GENOMIC DNA]</scope>
    <source>
        <strain evidence="8 9">FJAT-4402</strain>
    </source>
</reference>
<dbReference type="Pfam" id="PF00296">
    <property type="entry name" value="Bac_luciferase"/>
    <property type="match status" value="1"/>
</dbReference>
<dbReference type="Gene3D" id="3.20.20.30">
    <property type="entry name" value="Luciferase-like domain"/>
    <property type="match status" value="1"/>
</dbReference>
<keyword evidence="9" id="KW-1185">Reference proteome</keyword>
<dbReference type="PANTHER" id="PTHR30011">
    <property type="entry name" value="ALKANESULFONATE MONOOXYGENASE-RELATED"/>
    <property type="match status" value="1"/>
</dbReference>